<gene>
    <name evidence="12" type="primary">priA</name>
    <name evidence="15" type="ORF">FC32_GL000973</name>
</gene>
<dbReference type="Proteomes" id="UP000051324">
    <property type="component" value="Unassembled WGS sequence"/>
</dbReference>
<dbReference type="InterPro" id="IPR001650">
    <property type="entry name" value="Helicase_C-like"/>
</dbReference>
<dbReference type="PANTHER" id="PTHR30580">
    <property type="entry name" value="PRIMOSOMAL PROTEIN N"/>
    <property type="match status" value="1"/>
</dbReference>
<proteinExistence type="inferred from homology"/>
<evidence type="ECO:0000256" key="10">
    <source>
        <dbReference type="ARBA" id="ARBA00023235"/>
    </source>
</evidence>
<feature type="binding site" evidence="12">
    <location>
        <position position="526"/>
    </location>
    <ligand>
        <name>Zn(2+)</name>
        <dbReference type="ChEBI" id="CHEBI:29105"/>
        <label>2</label>
    </ligand>
</feature>
<dbReference type="PATRIC" id="fig|1423724.4.peg.1015"/>
<feature type="binding site" evidence="12">
    <location>
        <position position="541"/>
    </location>
    <ligand>
        <name>Zn(2+)</name>
        <dbReference type="ChEBI" id="CHEBI:29105"/>
        <label>2</label>
    </ligand>
</feature>
<evidence type="ECO:0000256" key="4">
    <source>
        <dbReference type="ARBA" id="ARBA00022741"/>
    </source>
</evidence>
<dbReference type="GO" id="GO:0003677">
    <property type="term" value="F:DNA binding"/>
    <property type="evidence" value="ECO:0007669"/>
    <property type="project" value="UniProtKB-UniRule"/>
</dbReference>
<dbReference type="InterPro" id="IPR041222">
    <property type="entry name" value="PriA_3primeBD"/>
</dbReference>
<dbReference type="EMBL" id="AZFT01000053">
    <property type="protein sequence ID" value="KRL83712.1"/>
    <property type="molecule type" value="Genomic_DNA"/>
</dbReference>
<feature type="binding site" evidence="12">
    <location>
        <position position="557"/>
    </location>
    <ligand>
        <name>Zn(2+)</name>
        <dbReference type="ChEBI" id="CHEBI:29105"/>
        <label>1</label>
    </ligand>
</feature>
<evidence type="ECO:0000259" key="14">
    <source>
        <dbReference type="PROSITE" id="PS51194"/>
    </source>
</evidence>
<dbReference type="PANTHER" id="PTHR30580:SF0">
    <property type="entry name" value="PRIMOSOMAL PROTEIN N"/>
    <property type="match status" value="1"/>
</dbReference>
<dbReference type="PROSITE" id="PS51192">
    <property type="entry name" value="HELICASE_ATP_BIND_1"/>
    <property type="match status" value="1"/>
</dbReference>
<keyword evidence="16" id="KW-1185">Reference proteome</keyword>
<keyword evidence="7 12" id="KW-0862">Zinc</keyword>
<keyword evidence="2 12" id="KW-0235">DNA replication</keyword>
<evidence type="ECO:0000256" key="1">
    <source>
        <dbReference type="ARBA" id="ARBA00022515"/>
    </source>
</evidence>
<dbReference type="PROSITE" id="PS51194">
    <property type="entry name" value="HELICASE_CTER"/>
    <property type="match status" value="1"/>
</dbReference>
<keyword evidence="5 12" id="KW-0378">Hydrolase</keyword>
<dbReference type="Pfam" id="PF18319">
    <property type="entry name" value="Zn_ribbon_PriA"/>
    <property type="match status" value="1"/>
</dbReference>
<dbReference type="InterPro" id="IPR014001">
    <property type="entry name" value="Helicase_ATP-bd"/>
</dbReference>
<evidence type="ECO:0000256" key="3">
    <source>
        <dbReference type="ARBA" id="ARBA00022723"/>
    </source>
</evidence>
<dbReference type="GO" id="GO:0016887">
    <property type="term" value="F:ATP hydrolysis activity"/>
    <property type="evidence" value="ECO:0007669"/>
    <property type="project" value="RHEA"/>
</dbReference>
<keyword evidence="10 12" id="KW-0413">Isomerase</keyword>
<dbReference type="GO" id="GO:0006310">
    <property type="term" value="P:DNA recombination"/>
    <property type="evidence" value="ECO:0007669"/>
    <property type="project" value="InterPro"/>
</dbReference>
<protein>
    <recommendedName>
        <fullName evidence="12">Replication restart protein PriA</fullName>
    </recommendedName>
    <alternativeName>
        <fullName evidence="12">ATP-dependent DNA helicase PriA</fullName>
        <ecNumber evidence="12">5.6.2.4</ecNumber>
    </alternativeName>
    <alternativeName>
        <fullName evidence="12">DNA 3'-5' helicase PriA</fullName>
    </alternativeName>
</protein>
<keyword evidence="3 12" id="KW-0479">Metal-binding</keyword>
<dbReference type="EC" id="5.6.2.4" evidence="12"/>
<feature type="binding site" evidence="12">
    <location>
        <position position="523"/>
    </location>
    <ligand>
        <name>Zn(2+)</name>
        <dbReference type="ChEBI" id="CHEBI:29105"/>
        <label>2</label>
    </ligand>
</feature>
<dbReference type="HAMAP" id="MF_00983">
    <property type="entry name" value="PriA"/>
    <property type="match status" value="1"/>
</dbReference>
<dbReference type="eggNOG" id="COG1198">
    <property type="taxonomic scope" value="Bacteria"/>
</dbReference>
<dbReference type="GO" id="GO:0006270">
    <property type="term" value="P:DNA replication initiation"/>
    <property type="evidence" value="ECO:0007669"/>
    <property type="project" value="TreeGrafter"/>
</dbReference>
<comment type="similarity">
    <text evidence="12">Belongs to the helicase family. PriA subfamily.</text>
</comment>
<dbReference type="GO" id="GO:0043138">
    <property type="term" value="F:3'-5' DNA helicase activity"/>
    <property type="evidence" value="ECO:0007669"/>
    <property type="project" value="UniProtKB-EC"/>
</dbReference>
<evidence type="ECO:0000313" key="15">
    <source>
        <dbReference type="EMBL" id="KRL83712.1"/>
    </source>
</evidence>
<comment type="catalytic activity">
    <reaction evidence="12">
        <text>Couples ATP hydrolysis with the unwinding of duplex DNA by translocating in the 3'-5' direction.</text>
        <dbReference type="EC" id="5.6.2.4"/>
    </reaction>
</comment>
<dbReference type="CDD" id="cd17929">
    <property type="entry name" value="DEXHc_priA"/>
    <property type="match status" value="1"/>
</dbReference>
<keyword evidence="8 12" id="KW-0067">ATP-binding</keyword>
<reference evidence="15 16" key="1">
    <citation type="journal article" date="2015" name="Genome Announc.">
        <title>Expanding the biotechnology potential of lactobacilli through comparative genomics of 213 strains and associated genera.</title>
        <authorList>
            <person name="Sun Z."/>
            <person name="Harris H.M."/>
            <person name="McCann A."/>
            <person name="Guo C."/>
            <person name="Argimon S."/>
            <person name="Zhang W."/>
            <person name="Yang X."/>
            <person name="Jeffery I.B."/>
            <person name="Cooney J.C."/>
            <person name="Kagawa T.F."/>
            <person name="Liu W."/>
            <person name="Song Y."/>
            <person name="Salvetti E."/>
            <person name="Wrobel A."/>
            <person name="Rasinkangas P."/>
            <person name="Parkhill J."/>
            <person name="Rea M.C."/>
            <person name="O'Sullivan O."/>
            <person name="Ritari J."/>
            <person name="Douillard F.P."/>
            <person name="Paul Ross R."/>
            <person name="Yang R."/>
            <person name="Briner A.E."/>
            <person name="Felis G.E."/>
            <person name="de Vos W.M."/>
            <person name="Barrangou R."/>
            <person name="Klaenhammer T.R."/>
            <person name="Caufield P.W."/>
            <person name="Cui Y."/>
            <person name="Zhang H."/>
            <person name="O'Toole P.W."/>
        </authorList>
    </citation>
    <scope>NUCLEOTIDE SEQUENCE [LARGE SCALE GENOMIC DNA]</scope>
    <source>
        <strain evidence="15 16">DSM 16634</strain>
    </source>
</reference>
<dbReference type="Pfam" id="PF00270">
    <property type="entry name" value="DEAD"/>
    <property type="match status" value="1"/>
</dbReference>
<feature type="domain" description="Helicase ATP-binding" evidence="13">
    <location>
        <begin position="286"/>
        <end position="452"/>
    </location>
</feature>
<dbReference type="SUPFAM" id="SSF52540">
    <property type="entry name" value="P-loop containing nucleoside triphosphate hydrolases"/>
    <property type="match status" value="2"/>
</dbReference>
<evidence type="ECO:0000256" key="7">
    <source>
        <dbReference type="ARBA" id="ARBA00022833"/>
    </source>
</evidence>
<dbReference type="Pfam" id="PF00271">
    <property type="entry name" value="Helicase_C"/>
    <property type="match status" value="1"/>
</dbReference>
<comment type="function">
    <text evidence="12">Initiates the restart of stalled replication forks, which reloads the replicative helicase on sites other than the origin of replication. Recognizes and binds to abandoned replication forks and remodels them to uncover a helicase loading site. Promotes assembly of the primosome at these replication forks.</text>
</comment>
<dbReference type="FunFam" id="3.40.1440.60:FF:000001">
    <property type="entry name" value="Primosomal protein N"/>
    <property type="match status" value="1"/>
</dbReference>
<feature type="binding site" evidence="12">
    <location>
        <position position="517"/>
    </location>
    <ligand>
        <name>Zn(2+)</name>
        <dbReference type="ChEBI" id="CHEBI:29105"/>
        <label>1</label>
    </ligand>
</feature>
<dbReference type="InterPro" id="IPR005259">
    <property type="entry name" value="PriA"/>
</dbReference>
<accession>A0A0R1TQV8</accession>
<dbReference type="GO" id="GO:1990077">
    <property type="term" value="C:primosome complex"/>
    <property type="evidence" value="ECO:0007669"/>
    <property type="project" value="UniProtKB-UniRule"/>
</dbReference>
<dbReference type="GO" id="GO:0005524">
    <property type="term" value="F:ATP binding"/>
    <property type="evidence" value="ECO:0007669"/>
    <property type="project" value="UniProtKB-UniRule"/>
</dbReference>
<keyword evidence="1 12" id="KW-0639">Primosome</keyword>
<keyword evidence="6 12" id="KW-0347">Helicase</keyword>
<dbReference type="NCBIfam" id="NF004066">
    <property type="entry name" value="PRK05580.1-3"/>
    <property type="match status" value="1"/>
</dbReference>
<dbReference type="STRING" id="1423724.FC32_GL000973"/>
<dbReference type="GO" id="GO:0006302">
    <property type="term" value="P:double-strand break repair"/>
    <property type="evidence" value="ECO:0007669"/>
    <property type="project" value="InterPro"/>
</dbReference>
<dbReference type="InterPro" id="IPR040498">
    <property type="entry name" value="PriA_CRR"/>
</dbReference>
<dbReference type="Pfam" id="PF18074">
    <property type="entry name" value="PriA_C"/>
    <property type="match status" value="1"/>
</dbReference>
<dbReference type="Gene3D" id="3.40.50.300">
    <property type="entry name" value="P-loop containing nucleotide triphosphate hydrolases"/>
    <property type="match status" value="2"/>
</dbReference>
<comment type="catalytic activity">
    <reaction evidence="11 12">
        <text>ATP + H2O = ADP + phosphate + H(+)</text>
        <dbReference type="Rhea" id="RHEA:13065"/>
        <dbReference type="ChEBI" id="CHEBI:15377"/>
        <dbReference type="ChEBI" id="CHEBI:15378"/>
        <dbReference type="ChEBI" id="CHEBI:30616"/>
        <dbReference type="ChEBI" id="CHEBI:43474"/>
        <dbReference type="ChEBI" id="CHEBI:456216"/>
        <dbReference type="EC" id="5.6.2.4"/>
    </reaction>
</comment>
<dbReference type="InterPro" id="IPR011545">
    <property type="entry name" value="DEAD/DEAH_box_helicase_dom"/>
</dbReference>
<evidence type="ECO:0000256" key="5">
    <source>
        <dbReference type="ARBA" id="ARBA00022801"/>
    </source>
</evidence>
<dbReference type="GO" id="GO:0008270">
    <property type="term" value="F:zinc ion binding"/>
    <property type="evidence" value="ECO:0007669"/>
    <property type="project" value="UniProtKB-UniRule"/>
</dbReference>
<evidence type="ECO:0000259" key="13">
    <source>
        <dbReference type="PROSITE" id="PS51192"/>
    </source>
</evidence>
<dbReference type="CDD" id="cd18804">
    <property type="entry name" value="SF2_C_priA"/>
    <property type="match status" value="1"/>
</dbReference>
<dbReference type="SMART" id="SM00490">
    <property type="entry name" value="HELICc"/>
    <property type="match status" value="1"/>
</dbReference>
<evidence type="ECO:0000313" key="16">
    <source>
        <dbReference type="Proteomes" id="UP000051324"/>
    </source>
</evidence>
<dbReference type="NCBIfam" id="TIGR00595">
    <property type="entry name" value="priA"/>
    <property type="match status" value="1"/>
</dbReference>
<feature type="binding site" evidence="12">
    <location>
        <position position="544"/>
    </location>
    <ligand>
        <name>Zn(2+)</name>
        <dbReference type="ChEBI" id="CHEBI:29105"/>
        <label>2</label>
    </ligand>
</feature>
<dbReference type="SMART" id="SM00487">
    <property type="entry name" value="DEXDc"/>
    <property type="match status" value="1"/>
</dbReference>
<evidence type="ECO:0000256" key="11">
    <source>
        <dbReference type="ARBA" id="ARBA00048988"/>
    </source>
</evidence>
<dbReference type="InterPro" id="IPR042115">
    <property type="entry name" value="PriA_3primeBD_sf"/>
</dbReference>
<dbReference type="InterPro" id="IPR041236">
    <property type="entry name" value="PriA_C"/>
</dbReference>
<organism evidence="15 16">
    <name type="scientific">Ligilactobacillus apodemi DSM 16634 = JCM 16172</name>
    <dbReference type="NCBI Taxonomy" id="1423724"/>
    <lineage>
        <taxon>Bacteria</taxon>
        <taxon>Bacillati</taxon>
        <taxon>Bacillota</taxon>
        <taxon>Bacilli</taxon>
        <taxon>Lactobacillales</taxon>
        <taxon>Lactobacillaceae</taxon>
        <taxon>Ligilactobacillus</taxon>
    </lineage>
</organism>
<feature type="domain" description="Helicase C-terminal" evidence="14">
    <location>
        <begin position="549"/>
        <end position="708"/>
    </location>
</feature>
<evidence type="ECO:0000256" key="8">
    <source>
        <dbReference type="ARBA" id="ARBA00022840"/>
    </source>
</evidence>
<evidence type="ECO:0000256" key="9">
    <source>
        <dbReference type="ARBA" id="ARBA00023125"/>
    </source>
</evidence>
<keyword evidence="9 12" id="KW-0238">DNA-binding</keyword>
<dbReference type="AlphaFoldDB" id="A0A0R1TQV8"/>
<evidence type="ECO:0000256" key="6">
    <source>
        <dbReference type="ARBA" id="ARBA00022806"/>
    </source>
</evidence>
<evidence type="ECO:0000256" key="2">
    <source>
        <dbReference type="ARBA" id="ARBA00022705"/>
    </source>
</evidence>
<dbReference type="FunFam" id="3.40.50.300:FF:000489">
    <property type="entry name" value="Primosome assembly protein PriA"/>
    <property type="match status" value="1"/>
</dbReference>
<feature type="binding site" evidence="12">
    <location>
        <position position="514"/>
    </location>
    <ligand>
        <name>Zn(2+)</name>
        <dbReference type="ChEBI" id="CHEBI:29105"/>
        <label>1</label>
    </ligand>
</feature>
<dbReference type="Gene3D" id="3.40.1440.60">
    <property type="entry name" value="PriA, 3(prime) DNA-binding domain"/>
    <property type="match status" value="1"/>
</dbReference>
<feature type="binding site" evidence="12">
    <location>
        <position position="554"/>
    </location>
    <ligand>
        <name>Zn(2+)</name>
        <dbReference type="ChEBI" id="CHEBI:29105"/>
        <label>1</label>
    </ligand>
</feature>
<dbReference type="Pfam" id="PF17764">
    <property type="entry name" value="PriA_3primeBD"/>
    <property type="match status" value="1"/>
</dbReference>
<dbReference type="GO" id="GO:0006269">
    <property type="term" value="P:DNA replication, synthesis of primer"/>
    <property type="evidence" value="ECO:0007669"/>
    <property type="project" value="UniProtKB-KW"/>
</dbReference>
<comment type="subunit">
    <text evidence="12">Component of the replication restart primosome.</text>
</comment>
<evidence type="ECO:0000256" key="12">
    <source>
        <dbReference type="HAMAP-Rule" id="MF_00983"/>
    </source>
</evidence>
<name>A0A0R1TQV8_9LACO</name>
<dbReference type="RefSeq" id="WP_056957353.1">
    <property type="nucleotide sequence ID" value="NZ_AZFT01000053.1"/>
</dbReference>
<comment type="caution">
    <text evidence="15">The sequence shown here is derived from an EMBL/GenBank/DDBJ whole genome shotgun (WGS) entry which is preliminary data.</text>
</comment>
<keyword evidence="4 12" id="KW-0547">Nucleotide-binding</keyword>
<comment type="cofactor">
    <cofactor evidence="12">
        <name>Zn(2+)</name>
        <dbReference type="ChEBI" id="CHEBI:29105"/>
    </cofactor>
    <text evidence="12">Binds 2 zinc ions per subunit.</text>
</comment>
<dbReference type="InterPro" id="IPR027417">
    <property type="entry name" value="P-loop_NTPase"/>
</dbReference>
<sequence>MAEYAQVIVDVPTMQTNRPYTYKIPTKLQSQLECGMRVIVPFGKGERKIQGFVVGFATKEEFVENIEIKEIISTMDLAPVLAKEGLLLADWLAQKTFSFKISCLQAMLPNVMRASYTKKLRVLSPELLSDEVKLFFAGQAEVEFNEEQLSTKLLRELTLLRKKDALEVIYQVNDRAKPKMVMMITSLVTRENYEMLKKQVRKNATRQLELLAFLAQKSGQTFARSELPTNLVQTLSQLKKAAELGWIKLEEKEAYRDPYATKEVQKTQPQKLTAEQQVAVDAVSQAIDAKQAQPFLLQGVTGSGKTEVYLQTIAHALKNGQTALMLVPEISLTPQMVQRVKARFGSQVAMLHSALSDGERYDEWRRIERKEAKVVVGARSAVFAPVSDLGVIIVDEEHETSYKQEDMPRYHARNVVLWRAKYHHCPVILGSATPALETRARAQKGVYRHLKLTKRINGNALPQVELVDMRQAIRTAPRPDFSEVLLAQIKERLARNEQVVLMLNRRGYSSFVLCRECGFVLKCPNCDVSLTLHMDTHSMKCHYCGHEEAIPQRCPSCNSKKIQYYGTGTQKVQAELEKLLPNARILRMDVDTTRKKGAHERLLAKFGAHEADILLGTQMIAKGLDFPNVTLVGVLNADTALGLPDYRSSERTFQLLTQVSGRAGRADKSGQVVIQTYNPEHYAIQLACKQDYERFFFYEMNLRHLNHYPPYYYTIRLTVSAKTEAAAAKESFAIKKSLDQCLSPEAIVLGPTPSSILRINNRFYYQLVIKYKSEPALETYLHELLLQSQQGERKGIQVVIDRDPVNFL</sequence>